<dbReference type="InterPro" id="IPR044925">
    <property type="entry name" value="His-Me_finger_sf"/>
</dbReference>
<dbReference type="SUPFAM" id="SSF54060">
    <property type="entry name" value="His-Me finger endonucleases"/>
    <property type="match status" value="1"/>
</dbReference>
<dbReference type="Pfam" id="PF09230">
    <property type="entry name" value="DFF40"/>
    <property type="match status" value="1"/>
</dbReference>
<evidence type="ECO:0000259" key="3">
    <source>
        <dbReference type="PROSITE" id="PS51135"/>
    </source>
</evidence>
<dbReference type="GO" id="GO:0005634">
    <property type="term" value="C:nucleus"/>
    <property type="evidence" value="ECO:0007669"/>
    <property type="project" value="InterPro"/>
</dbReference>
<reference evidence="4 7" key="1">
    <citation type="submission" date="2021-07" db="EMBL/GenBank/DDBJ databases">
        <authorList>
            <person name="Imarazene B."/>
            <person name="Zahm M."/>
            <person name="Klopp C."/>
            <person name="Cabau C."/>
            <person name="Beille S."/>
            <person name="Jouanno E."/>
            <person name="Castinel A."/>
            <person name="Lluch J."/>
            <person name="Gil L."/>
            <person name="Kuchtly C."/>
            <person name="Lopez Roques C."/>
            <person name="Donnadieu C."/>
            <person name="Parrinello H."/>
            <person name="Journot L."/>
            <person name="Du K."/>
            <person name="Schartl M."/>
            <person name="Retaux S."/>
            <person name="Guiguen Y."/>
        </authorList>
    </citation>
    <scope>NUCLEOTIDE SEQUENCE [LARGE SCALE GENOMIC DNA]</scope>
    <source>
        <strain evidence="4">Pach_M1</strain>
        <tissue evidence="4">Testis</tissue>
    </source>
</reference>
<dbReference type="SMART" id="SM00266">
    <property type="entry name" value="CAD"/>
    <property type="match status" value="1"/>
</dbReference>
<dbReference type="GO" id="GO:0006309">
    <property type="term" value="P:apoptotic DNA fragmentation"/>
    <property type="evidence" value="ECO:0007669"/>
    <property type="project" value="InterPro"/>
</dbReference>
<evidence type="ECO:0000313" key="7">
    <source>
        <dbReference type="Proteomes" id="UP000752171"/>
    </source>
</evidence>
<evidence type="ECO:0000313" key="4">
    <source>
        <dbReference type="EMBL" id="KAG9270922.1"/>
    </source>
</evidence>
<dbReference type="SUPFAM" id="SSF54277">
    <property type="entry name" value="CAD &amp; PB1 domains"/>
    <property type="match status" value="1"/>
</dbReference>
<dbReference type="PANTHER" id="PTHR13067:SF2">
    <property type="entry name" value="CASPASE-ACTIVATED DNASE"/>
    <property type="match status" value="1"/>
</dbReference>
<dbReference type="PROSITE" id="PS51135">
    <property type="entry name" value="CIDE_N"/>
    <property type="match status" value="1"/>
</dbReference>
<evidence type="ECO:0000313" key="6">
    <source>
        <dbReference type="Proteomes" id="UP000694621"/>
    </source>
</evidence>
<dbReference type="Proteomes" id="UP000694621">
    <property type="component" value="Unplaced"/>
</dbReference>
<dbReference type="Proteomes" id="UP000752171">
    <property type="component" value="Unassembled WGS sequence"/>
</dbReference>
<dbReference type="Gene3D" id="3.10.20.10">
    <property type="match status" value="1"/>
</dbReference>
<dbReference type="GO" id="GO:0004520">
    <property type="term" value="F:DNA endonuclease activity"/>
    <property type="evidence" value="ECO:0007669"/>
    <property type="project" value="InterPro"/>
</dbReference>
<dbReference type="AlphaFoldDB" id="A0A8B9KQG3"/>
<organism evidence="5 6">
    <name type="scientific">Astyanax mexicanus</name>
    <name type="common">Blind cave fish</name>
    <name type="synonym">Astyanax fasciatus mexicanus</name>
    <dbReference type="NCBI Taxonomy" id="7994"/>
    <lineage>
        <taxon>Eukaryota</taxon>
        <taxon>Metazoa</taxon>
        <taxon>Chordata</taxon>
        <taxon>Craniata</taxon>
        <taxon>Vertebrata</taxon>
        <taxon>Euteleostomi</taxon>
        <taxon>Actinopterygii</taxon>
        <taxon>Neopterygii</taxon>
        <taxon>Teleostei</taxon>
        <taxon>Ostariophysi</taxon>
        <taxon>Characiformes</taxon>
        <taxon>Characoidei</taxon>
        <taxon>Acestrorhamphidae</taxon>
        <taxon>Acestrorhamphinae</taxon>
        <taxon>Astyanax</taxon>
    </lineage>
</organism>
<dbReference type="GO" id="GO:0016787">
    <property type="term" value="F:hydrolase activity"/>
    <property type="evidence" value="ECO:0007669"/>
    <property type="project" value="InterPro"/>
</dbReference>
<dbReference type="InterPro" id="IPR015311">
    <property type="entry name" value="DFF40_C"/>
</dbReference>
<keyword evidence="1 2" id="KW-0053">Apoptosis</keyword>
<dbReference type="InterPro" id="IPR003508">
    <property type="entry name" value="CIDE-N_dom"/>
</dbReference>
<dbReference type="PANTHER" id="PTHR13067">
    <property type="entry name" value="CASPASE-ACTIVATED DNASE"/>
    <property type="match status" value="1"/>
</dbReference>
<reference evidence="5" key="2">
    <citation type="submission" date="2025-05" db="UniProtKB">
        <authorList>
            <consortium name="Ensembl"/>
        </authorList>
    </citation>
    <scope>IDENTIFICATION</scope>
</reference>
<feature type="domain" description="CIDE-N" evidence="3">
    <location>
        <begin position="10"/>
        <end position="88"/>
    </location>
</feature>
<dbReference type="Gene3D" id="6.10.140.170">
    <property type="match status" value="1"/>
</dbReference>
<dbReference type="EMBL" id="JAICCE010000012">
    <property type="protein sequence ID" value="KAG9270922.1"/>
    <property type="molecule type" value="Genomic_DNA"/>
</dbReference>
<evidence type="ECO:0000256" key="1">
    <source>
        <dbReference type="ARBA" id="ARBA00022703"/>
    </source>
</evidence>
<evidence type="ECO:0000313" key="5">
    <source>
        <dbReference type="Ensembl" id="ENSAMXP00005039644.1"/>
    </source>
</evidence>
<gene>
    <name evidence="4" type="primary">DFFB</name>
    <name evidence="4" type="ORF">AMEX_G15934</name>
</gene>
<protein>
    <submittedName>
        <fullName evidence="5">DNA fragmentation factor subunit beta</fullName>
    </submittedName>
    <submittedName>
        <fullName evidence="4">DNAation factor subunit beta</fullName>
    </submittedName>
</protein>
<name>A0A8B9KQG3_ASTMX</name>
<dbReference type="CTD" id="1677"/>
<dbReference type="InterPro" id="IPR039729">
    <property type="entry name" value="DFF40"/>
</dbReference>
<dbReference type="GeneID" id="103023113"/>
<dbReference type="OMA" id="KAEHVEW"/>
<dbReference type="GO" id="GO:0005737">
    <property type="term" value="C:cytoplasm"/>
    <property type="evidence" value="ECO:0007669"/>
    <property type="project" value="InterPro"/>
</dbReference>
<evidence type="ECO:0000256" key="2">
    <source>
        <dbReference type="PROSITE-ProRule" id="PRU00447"/>
    </source>
</evidence>
<proteinExistence type="predicted"/>
<dbReference type="Pfam" id="PF02017">
    <property type="entry name" value="CIDE-N"/>
    <property type="match status" value="1"/>
</dbReference>
<sequence>MPPRTPRAGKPKLFKVRMSGRAEKFGVAAFTLKELIQKGSELFKVSGCKQKLQCCLYEDGTRITEDYFQYVPENTEVLLISEGQSRSGLLYDIRQVLGSDRHSDELISAAKRLLTDDGEELPAKRRKLLGDLLNNLTDSAELENRTQDQDWFQGIDSRFKTKSAYMRFNCEQRIRGYLKEVDGHAQSIVSVREREKYKKLVVNLVERLKSDRYNGRYFDRTEQQHRLCTDDGWFTCQGAFDEQNCESLHSINPYGNRESRILFSTWNLDHRIEKKRAVLPALVEALHGQKISSINLDYFYRLLFTRTNLKLVHIVCHKKGAHNLSCDPRQLYNHGKDT</sequence>
<accession>A0A8B9KQG3</accession>
<dbReference type="KEGG" id="amex:103023113"/>
<dbReference type="Ensembl" id="ENSAMXT00005043172.1">
    <property type="protein sequence ID" value="ENSAMXP00005039644.1"/>
    <property type="gene ID" value="ENSAMXG00005018683.1"/>
</dbReference>